<dbReference type="Proteomes" id="UP000078240">
    <property type="component" value="Unassembled WGS sequence"/>
</dbReference>
<organism evidence="2 3">
    <name type="scientific">Purpureocillium lilacinum</name>
    <name type="common">Paecilomyces lilacinus</name>
    <dbReference type="NCBI Taxonomy" id="33203"/>
    <lineage>
        <taxon>Eukaryota</taxon>
        <taxon>Fungi</taxon>
        <taxon>Dikarya</taxon>
        <taxon>Ascomycota</taxon>
        <taxon>Pezizomycotina</taxon>
        <taxon>Sordariomycetes</taxon>
        <taxon>Hypocreomycetidae</taxon>
        <taxon>Hypocreales</taxon>
        <taxon>Ophiocordycipitaceae</taxon>
        <taxon>Purpureocillium</taxon>
    </lineage>
</organism>
<dbReference type="Proteomes" id="UP000078340">
    <property type="component" value="Unassembled WGS sequence"/>
</dbReference>
<reference evidence="2 3" key="1">
    <citation type="submission" date="2016-02" db="EMBL/GenBank/DDBJ databases">
        <title>Biosynthesis of antibiotic leucinostatins and their inhibition on Phytophthora in bio-control Purpureocillium lilacinum.</title>
        <authorList>
            <person name="Wang G."/>
            <person name="Liu Z."/>
            <person name="Lin R."/>
            <person name="Li E."/>
            <person name="Mao Z."/>
            <person name="Ling J."/>
            <person name="Yin W."/>
            <person name="Xie B."/>
        </authorList>
    </citation>
    <scope>NUCLEOTIDE SEQUENCE [LARGE SCALE GENOMIC DNA]</scope>
    <source>
        <strain evidence="1">PLBJ-1</strain>
        <strain evidence="2">PLFJ-1</strain>
    </source>
</reference>
<gene>
    <name evidence="1" type="ORF">VFPBJ_00590</name>
    <name evidence="2" type="ORF">VFPFJ_00620</name>
</gene>
<accession>A0A179HY95</accession>
<sequence length="117" mass="12727">MAGSFTSARDAMRWRAREGRQDLERGGVEGKEAAGVGFGFGAAAADRLLLARSVHLFLLSRPGTPSRQVLCVVRCGRTRLPLVGVGSGGRSNRGLLLLLQFLRSQDSRVPRSTEYRK</sequence>
<evidence type="ECO:0000313" key="2">
    <source>
        <dbReference type="EMBL" id="OAQ94511.1"/>
    </source>
</evidence>
<comment type="caution">
    <text evidence="2">The sequence shown here is derived from an EMBL/GenBank/DDBJ whole genome shotgun (WGS) entry which is preliminary data.</text>
</comment>
<name>A0A179HY95_PURLI</name>
<evidence type="ECO:0000313" key="3">
    <source>
        <dbReference type="Proteomes" id="UP000078340"/>
    </source>
</evidence>
<dbReference type="EMBL" id="LSBH01000001">
    <property type="protein sequence ID" value="OAQ86550.1"/>
    <property type="molecule type" value="Genomic_DNA"/>
</dbReference>
<evidence type="ECO:0000313" key="1">
    <source>
        <dbReference type="EMBL" id="OAQ86550.1"/>
    </source>
</evidence>
<dbReference type="EMBL" id="LSBI01000001">
    <property type="protein sequence ID" value="OAQ94511.1"/>
    <property type="molecule type" value="Genomic_DNA"/>
</dbReference>
<proteinExistence type="predicted"/>
<dbReference type="AlphaFoldDB" id="A0A179HY95"/>
<protein>
    <submittedName>
        <fullName evidence="2">Uncharacterized protein</fullName>
    </submittedName>
</protein>